<reference evidence="9" key="1">
    <citation type="submission" date="2023-03" db="EMBL/GenBank/DDBJ databases">
        <title>Mating type loci evolution in Malassezia.</title>
        <authorList>
            <person name="Coelho M.A."/>
        </authorList>
    </citation>
    <scope>NUCLEOTIDE SEQUENCE</scope>
    <source>
        <strain evidence="9">CBS 11721</strain>
    </source>
</reference>
<evidence type="ECO:0000256" key="3">
    <source>
        <dbReference type="ARBA" id="ARBA00022980"/>
    </source>
</evidence>
<proteinExistence type="inferred from homology"/>
<dbReference type="Proteomes" id="UP001219933">
    <property type="component" value="Chromosome 3"/>
</dbReference>
<comment type="similarity">
    <text evidence="2">Belongs to the universal ribosomal protein uL29 family.</text>
</comment>
<organism evidence="9 10">
    <name type="scientific">Malassezia cuniculi</name>
    <dbReference type="NCBI Taxonomy" id="948313"/>
    <lineage>
        <taxon>Eukaryota</taxon>
        <taxon>Fungi</taxon>
        <taxon>Dikarya</taxon>
        <taxon>Basidiomycota</taxon>
        <taxon>Ustilaginomycotina</taxon>
        <taxon>Malasseziomycetes</taxon>
        <taxon>Malasseziales</taxon>
        <taxon>Malasseziaceae</taxon>
        <taxon>Malassezia</taxon>
    </lineage>
</organism>
<dbReference type="GO" id="GO:0005762">
    <property type="term" value="C:mitochondrial large ribosomal subunit"/>
    <property type="evidence" value="ECO:0007669"/>
    <property type="project" value="TreeGrafter"/>
</dbReference>
<dbReference type="PANTHER" id="PTHR21183:SF18">
    <property type="entry name" value="LARGE RIBOSOMAL SUBUNIT PROTEIN UL29M"/>
    <property type="match status" value="1"/>
</dbReference>
<dbReference type="InterPro" id="IPR038340">
    <property type="entry name" value="MRP-L47_sf"/>
</dbReference>
<dbReference type="GO" id="GO:0003735">
    <property type="term" value="F:structural constituent of ribosome"/>
    <property type="evidence" value="ECO:0007669"/>
    <property type="project" value="InterPro"/>
</dbReference>
<evidence type="ECO:0000256" key="5">
    <source>
        <dbReference type="ARBA" id="ARBA00023274"/>
    </source>
</evidence>
<protein>
    <recommendedName>
        <fullName evidence="6">Large ribosomal subunit protein uL29m</fullName>
    </recommendedName>
    <alternativeName>
        <fullName evidence="7">54S ribosomal protein L4, mitochondrial</fullName>
    </alternativeName>
</protein>
<gene>
    <name evidence="9" type="primary">MRPL4</name>
    <name evidence="9" type="ORF">MCUN1_002441</name>
</gene>
<evidence type="ECO:0000313" key="9">
    <source>
        <dbReference type="EMBL" id="WFD35585.1"/>
    </source>
</evidence>
<dbReference type="Gene3D" id="6.10.330.20">
    <property type="match status" value="1"/>
</dbReference>
<dbReference type="InterPro" id="IPR010729">
    <property type="entry name" value="Ribosomal_uL29_mit"/>
</dbReference>
<keyword evidence="3 9" id="KW-0689">Ribosomal protein</keyword>
<evidence type="ECO:0000256" key="4">
    <source>
        <dbReference type="ARBA" id="ARBA00023128"/>
    </source>
</evidence>
<sequence length="218" mass="24163">MRVVVNSGVRSLCTSAVRTQAPRPPRLVPAAHVAAGTRAPRTPTDVARAYPDHPLMQFFQRSAVRVPRPGTSGKHEDEKETLHVPVALSERDLEHEASSRSWLAPELRRKSSADLHTLWYVLHMERNRLATTWEELRRNSVTGPARMLGESVSYRSHRVRKSMARIKFVLNERRLALIDAQRRAREQAAAASAAAAAPVQTDASAQAPPASSSLFESP</sequence>
<keyword evidence="10" id="KW-1185">Reference proteome</keyword>
<dbReference type="PANTHER" id="PTHR21183">
    <property type="entry name" value="RIBOSOMAL PROTEIN L47, MITOCHONDRIAL-RELATED"/>
    <property type="match status" value="1"/>
</dbReference>
<dbReference type="AlphaFoldDB" id="A0AAF0EV24"/>
<evidence type="ECO:0000256" key="8">
    <source>
        <dbReference type="SAM" id="MobiDB-lite"/>
    </source>
</evidence>
<keyword evidence="5" id="KW-0687">Ribonucleoprotein</keyword>
<comment type="subcellular location">
    <subcellularLocation>
        <location evidence="1">Mitochondrion</location>
    </subcellularLocation>
</comment>
<evidence type="ECO:0000256" key="6">
    <source>
        <dbReference type="ARBA" id="ARBA00035289"/>
    </source>
</evidence>
<evidence type="ECO:0000256" key="1">
    <source>
        <dbReference type="ARBA" id="ARBA00004173"/>
    </source>
</evidence>
<evidence type="ECO:0000256" key="7">
    <source>
        <dbReference type="ARBA" id="ARBA00035399"/>
    </source>
</evidence>
<keyword evidence="4" id="KW-0496">Mitochondrion</keyword>
<accession>A0AAF0EV24</accession>
<feature type="region of interest" description="Disordered" evidence="8">
    <location>
        <begin position="188"/>
        <end position="218"/>
    </location>
</feature>
<dbReference type="GO" id="GO:0032543">
    <property type="term" value="P:mitochondrial translation"/>
    <property type="evidence" value="ECO:0007669"/>
    <property type="project" value="TreeGrafter"/>
</dbReference>
<evidence type="ECO:0000256" key="2">
    <source>
        <dbReference type="ARBA" id="ARBA00009254"/>
    </source>
</evidence>
<dbReference type="EMBL" id="CP119879">
    <property type="protein sequence ID" value="WFD35585.1"/>
    <property type="molecule type" value="Genomic_DNA"/>
</dbReference>
<evidence type="ECO:0000313" key="10">
    <source>
        <dbReference type="Proteomes" id="UP001219933"/>
    </source>
</evidence>
<dbReference type="Pfam" id="PF06984">
    <property type="entry name" value="MRP-L47"/>
    <property type="match status" value="1"/>
</dbReference>
<name>A0AAF0EV24_9BASI</name>